<organism evidence="1 2">
    <name type="scientific">Actinobacillus succinogenes (strain ATCC 55618 / DSM 22257 / CCUG 43843 / 130Z)</name>
    <dbReference type="NCBI Taxonomy" id="339671"/>
    <lineage>
        <taxon>Bacteria</taxon>
        <taxon>Pseudomonadati</taxon>
        <taxon>Pseudomonadota</taxon>
        <taxon>Gammaproteobacteria</taxon>
        <taxon>Pasteurellales</taxon>
        <taxon>Pasteurellaceae</taxon>
        <taxon>Actinobacillus</taxon>
    </lineage>
</organism>
<gene>
    <name evidence="1" type="ordered locus">Asuc_1211</name>
</gene>
<dbReference type="EMBL" id="CP000746">
    <property type="protein sequence ID" value="ABR74573.1"/>
    <property type="molecule type" value="Genomic_DNA"/>
</dbReference>
<dbReference type="eggNOG" id="COG3657">
    <property type="taxonomic scope" value="Bacteria"/>
</dbReference>
<dbReference type="PANTHER" id="PTHR41791:SF1">
    <property type="entry name" value="SSL7039 PROTEIN"/>
    <property type="match status" value="1"/>
</dbReference>
<dbReference type="RefSeq" id="WP_012072950.1">
    <property type="nucleotide sequence ID" value="NC_009655.1"/>
</dbReference>
<dbReference type="OrthoDB" id="9800258at2"/>
<protein>
    <submittedName>
        <fullName evidence="1">Addiction module killer protein HI1419</fullName>
    </submittedName>
</protein>
<keyword evidence="2" id="KW-1185">Reference proteome</keyword>
<dbReference type="PANTHER" id="PTHR41791">
    <property type="entry name" value="SSL7039 PROTEIN"/>
    <property type="match status" value="1"/>
</dbReference>
<dbReference type="AlphaFoldDB" id="A6VNM6"/>
<evidence type="ECO:0000313" key="1">
    <source>
        <dbReference type="EMBL" id="ABR74573.1"/>
    </source>
</evidence>
<evidence type="ECO:0000313" key="2">
    <source>
        <dbReference type="Proteomes" id="UP000001114"/>
    </source>
</evidence>
<sequence length="105" mass="11704">MFTIIQTKIFSDWLRGLKDLSGKAAIIARINRAANGNFGDHKSVGGGLYEMRIAKGPGYRVYYGKSGEITYLLISGGDKSTQKADIVKAKALWEEIKRQEELNHE</sequence>
<name>A6VNM6_ACTSZ</name>
<dbReference type="InterPro" id="IPR014056">
    <property type="entry name" value="TypeIITA-like_toxin_pred"/>
</dbReference>
<accession>A6VNM6</accession>
<dbReference type="Proteomes" id="UP000001114">
    <property type="component" value="Chromosome"/>
</dbReference>
<reference evidence="2" key="1">
    <citation type="journal article" date="2010" name="BMC Genomics">
        <title>A genomic perspective on the potential of Actinobacillus succinogenes for industrial succinate production.</title>
        <authorList>
            <person name="McKinlay J.B."/>
            <person name="Laivenieks M."/>
            <person name="Schindler B.D."/>
            <person name="McKinlay A.A."/>
            <person name="Siddaramappa S."/>
            <person name="Challacombe J.F."/>
            <person name="Lowry S.R."/>
            <person name="Clum A."/>
            <person name="Lapidus A.L."/>
            <person name="Burkhart K.B."/>
            <person name="Harkins V."/>
            <person name="Vieille C."/>
        </authorList>
    </citation>
    <scope>NUCLEOTIDE SEQUENCE [LARGE SCALE GENOMIC DNA]</scope>
    <source>
        <strain evidence="2">ATCC 55618 / DSM 22257 / CCUG 43843 / 130Z</strain>
    </source>
</reference>
<dbReference type="STRING" id="339671.Asuc_1211"/>
<dbReference type="HOGENOM" id="CLU_152445_0_1_6"/>
<proteinExistence type="predicted"/>
<dbReference type="PIRSF" id="PIRSF028744">
    <property type="entry name" value="Addict_mod_HI1419"/>
    <property type="match status" value="1"/>
</dbReference>
<dbReference type="NCBIfam" id="TIGR02683">
    <property type="entry name" value="upstrm_HI1419"/>
    <property type="match status" value="1"/>
</dbReference>
<dbReference type="KEGG" id="asu:Asuc_1211"/>